<dbReference type="RefSeq" id="XP_009538861.1">
    <property type="nucleotide sequence ID" value="XM_009540566.1"/>
</dbReference>
<dbReference type="InterPro" id="IPR035892">
    <property type="entry name" value="C2_domain_sf"/>
</dbReference>
<dbReference type="CDD" id="cd00030">
    <property type="entry name" value="C2"/>
    <property type="match status" value="1"/>
</dbReference>
<evidence type="ECO:0000313" key="3">
    <source>
        <dbReference type="EMBL" id="EGZ06000.1"/>
    </source>
</evidence>
<feature type="domain" description="C2" evidence="2">
    <location>
        <begin position="656"/>
        <end position="791"/>
    </location>
</feature>
<dbReference type="SMART" id="SM00239">
    <property type="entry name" value="C2"/>
    <property type="match status" value="1"/>
</dbReference>
<dbReference type="InParanoid" id="G5AFL0"/>
<reference evidence="3 4" key="1">
    <citation type="journal article" date="2006" name="Science">
        <title>Phytophthora genome sequences uncover evolutionary origins and mechanisms of pathogenesis.</title>
        <authorList>
            <person name="Tyler B.M."/>
            <person name="Tripathy S."/>
            <person name="Zhang X."/>
            <person name="Dehal P."/>
            <person name="Jiang R.H."/>
            <person name="Aerts A."/>
            <person name="Arredondo F.D."/>
            <person name="Baxter L."/>
            <person name="Bensasson D."/>
            <person name="Beynon J.L."/>
            <person name="Chapman J."/>
            <person name="Damasceno C.M."/>
            <person name="Dorrance A.E."/>
            <person name="Dou D."/>
            <person name="Dickerman A.W."/>
            <person name="Dubchak I.L."/>
            <person name="Garbelotto M."/>
            <person name="Gijzen M."/>
            <person name="Gordon S.G."/>
            <person name="Govers F."/>
            <person name="Grunwald N.J."/>
            <person name="Huang W."/>
            <person name="Ivors K.L."/>
            <person name="Jones R.W."/>
            <person name="Kamoun S."/>
            <person name="Krampis K."/>
            <person name="Lamour K.H."/>
            <person name="Lee M.K."/>
            <person name="McDonald W.H."/>
            <person name="Medina M."/>
            <person name="Meijer H.J."/>
            <person name="Nordberg E.K."/>
            <person name="Maclean D.J."/>
            <person name="Ospina-Giraldo M.D."/>
            <person name="Morris P.F."/>
            <person name="Phuntumart V."/>
            <person name="Putnam N.H."/>
            <person name="Rash S."/>
            <person name="Rose J.K."/>
            <person name="Sakihama Y."/>
            <person name="Salamov A.A."/>
            <person name="Savidor A."/>
            <person name="Scheuring C.F."/>
            <person name="Smith B.M."/>
            <person name="Sobral B.W."/>
            <person name="Terry A."/>
            <person name="Torto-Alalibo T.A."/>
            <person name="Win J."/>
            <person name="Xu Z."/>
            <person name="Zhang H."/>
            <person name="Grigoriev I.V."/>
            <person name="Rokhsar D.S."/>
            <person name="Boore J.L."/>
        </authorList>
    </citation>
    <scope>NUCLEOTIDE SEQUENCE [LARGE SCALE GENOMIC DNA]</scope>
    <source>
        <strain evidence="3 4">P6497</strain>
    </source>
</reference>
<evidence type="ECO:0000259" key="2">
    <source>
        <dbReference type="PROSITE" id="PS50004"/>
    </source>
</evidence>
<dbReference type="InterPro" id="IPR000008">
    <property type="entry name" value="C2_dom"/>
</dbReference>
<keyword evidence="4" id="KW-1185">Reference proteome</keyword>
<name>G5AFL0_PHYSP</name>
<protein>
    <recommendedName>
        <fullName evidence="2">C2 domain-containing protein</fullName>
    </recommendedName>
</protein>
<organism evidence="3 4">
    <name type="scientific">Phytophthora sojae (strain P6497)</name>
    <name type="common">Soybean stem and root rot agent</name>
    <name type="synonym">Phytophthora megasperma f. sp. glycines</name>
    <dbReference type="NCBI Taxonomy" id="1094619"/>
    <lineage>
        <taxon>Eukaryota</taxon>
        <taxon>Sar</taxon>
        <taxon>Stramenopiles</taxon>
        <taxon>Oomycota</taxon>
        <taxon>Peronosporomycetes</taxon>
        <taxon>Peronosporales</taxon>
        <taxon>Peronosporaceae</taxon>
        <taxon>Phytophthora</taxon>
    </lineage>
</organism>
<dbReference type="SUPFAM" id="SSF49562">
    <property type="entry name" value="C2 domain (Calcium/lipid-binding domain, CaLB)"/>
    <property type="match status" value="1"/>
</dbReference>
<evidence type="ECO:0000313" key="4">
    <source>
        <dbReference type="Proteomes" id="UP000002640"/>
    </source>
</evidence>
<dbReference type="PROSITE" id="PS50004">
    <property type="entry name" value="C2"/>
    <property type="match status" value="1"/>
</dbReference>
<gene>
    <name evidence="3" type="ORF">PHYSODRAFT_532479</name>
</gene>
<dbReference type="OMA" id="DMFLLYD"/>
<feature type="compositionally biased region" description="Basic and acidic residues" evidence="1">
    <location>
        <begin position="908"/>
        <end position="925"/>
    </location>
</feature>
<dbReference type="AlphaFoldDB" id="G5AFL0"/>
<feature type="region of interest" description="Disordered" evidence="1">
    <location>
        <begin position="908"/>
        <end position="929"/>
    </location>
</feature>
<dbReference type="GeneID" id="20661749"/>
<dbReference type="Proteomes" id="UP000002640">
    <property type="component" value="Unassembled WGS sequence"/>
</dbReference>
<feature type="non-terminal residue" evidence="3">
    <location>
        <position position="1245"/>
    </location>
</feature>
<sequence>MWDRELGTWYEHQQKSEPSSIYARGATWIERRQLLRSSLTPLGNAQIDALHTILVVIMKRIVTVLREIRQFEQFEMLSTDEMRRKCRLIHTVNADPNSEYIGRTLEKLSLDVRREIVVGLENELLDLAGVKDKPDDPKPGTPREEWMQIRSKRQQLLRDHGDFFMSDQTSTSILSVPKSFTGKGIIAWILREPTVLWSDEWRNALCAAGFVENVTPGIVALADLGKRQVLMENKADRFYRLHEVDMWIEKLPREKSLFPLDLTEETSQVVEKLLWNWKYCLFIPGRRQLYLYEQETSTYPMAFIDMASAACKVAYHVTSDAKGGWLDIKNPTVYKRKPDSQDYVPATTEALDEMARVREKGERVIEFKTQNTQKWIRALARAGVCVEAFPGQRVLMKRLNPVVLQQKCNKHATRFKPNDLDGSFHRLLNRLFGHDRELSYEDHERERREQRAQLRSELKKAGAEGDVVMAYYGKGKQLKSKPKYSGNYKNGSLYSARILRIRTPFTEEHYPIKTKYDLKDKEMVPHDLTKLLAKYKVSDQASWMTLPMSQRDMFLLYDVEYSHANERIVEVGLMREHVRMNEGDLDPQKVSDKCTDLNIMFKATDLENCVSRMLKHRYRHKPLGILKIPVTMISPHRTIDAWYPLGPANDMLQKTGLGQIRVELKRKQAPFAEGHEPSFVKVSILEGRSLQVADLFTSDPFVEIVLLGEEDSKEHDTGLKTDIKMRTLNPTWENQEFLLGKTEKTKLSGKKGIMLRVMDYDATSANDPLGRVILEFQRSEAGYIRGVTMKHSDTMGENVTEELKLDKGNRVVVEAKLLPCSAPEFSKRQKKKAPKPDGLLGKLRFVYTCYFQPHGEGGLRIQYAPASEDLGEAYKILGRTYDLAKVDYLTVRLVSDSTGRVLEGQLGKLDKKSERKSDDKEEKPKLSLRNPLQRASFRDETIVLIDQENPKQKVTLTFDLNLIGILRADRVRRILADTFRMAGLSFDSRTFNSGRYNPDEVLTQELLTQVRVMSQATKLHWKVTPQLLAYVFEIVFSAGERDRLSYADAVALDDVLNRWSRILSHVNEAKDYMTGNLHGMKTPRLLEALFMECEVTAQVPLLKCAGVLVDVRLSNDEIVAAMIVKEYGDDRYDVKLVFVADAAFLGATFSSSLHCTNPLAPMDTGNDLWWGSEKALAVYAILPAPVKSIQARHPTTNSLIQGFLTEKNEKQSGFLGQYHGFVKGESLDKNEVERLETVYTAACKR</sequence>
<dbReference type="Gene3D" id="2.60.40.150">
    <property type="entry name" value="C2 domain"/>
    <property type="match status" value="1"/>
</dbReference>
<dbReference type="STRING" id="1094619.G5AFL0"/>
<dbReference type="Pfam" id="PF00168">
    <property type="entry name" value="C2"/>
    <property type="match status" value="1"/>
</dbReference>
<dbReference type="KEGG" id="psoj:PHYSODRAFT_532479"/>
<proteinExistence type="predicted"/>
<dbReference type="EMBL" id="JH159165">
    <property type="protein sequence ID" value="EGZ06000.1"/>
    <property type="molecule type" value="Genomic_DNA"/>
</dbReference>
<evidence type="ECO:0000256" key="1">
    <source>
        <dbReference type="SAM" id="MobiDB-lite"/>
    </source>
</evidence>
<accession>G5AFL0</accession>